<proteinExistence type="predicted"/>
<sequence>MDFVSKILHPPQGVDDARPHGTSIRSRAQARFREAENRFEEGKNNLYRRTEEEKERASRHAEELRYRAEQKAHKDFDRAKGAAWSAKEKLKQTEYAVPRAVNWFGRRCREEAKEVEGLAAKIARSLSCATENVLNYVRPQWYYSELDPVETVAHRWWESMRPHMPNSLDSSDRYQEIKSDIAHSQAGRTAGRIYDDVVEKVPEQARSIWSRLFFEDKSAPRRSWEHAQEYIRNPSDGSLYKYVPALGGHHERLENGAYYVPSRLINASGQGVGGVTAVPFSSLGIPLMAIVIVASVRKMWRIKHKRASPL</sequence>
<name>A0ACC1HUT3_9FUNG</name>
<feature type="non-terminal residue" evidence="1">
    <location>
        <position position="310"/>
    </location>
</feature>
<evidence type="ECO:0000313" key="2">
    <source>
        <dbReference type="Proteomes" id="UP001145114"/>
    </source>
</evidence>
<keyword evidence="2" id="KW-1185">Reference proteome</keyword>
<reference evidence="1" key="1">
    <citation type="submission" date="2022-06" db="EMBL/GenBank/DDBJ databases">
        <title>Phylogenomic reconstructions and comparative analyses of Kickxellomycotina fungi.</title>
        <authorList>
            <person name="Reynolds N.K."/>
            <person name="Stajich J.E."/>
            <person name="Barry K."/>
            <person name="Grigoriev I.V."/>
            <person name="Crous P."/>
            <person name="Smith M.E."/>
        </authorList>
    </citation>
    <scope>NUCLEOTIDE SEQUENCE</scope>
    <source>
        <strain evidence="1">RSA 2271</strain>
    </source>
</reference>
<comment type="caution">
    <text evidence="1">The sequence shown here is derived from an EMBL/GenBank/DDBJ whole genome shotgun (WGS) entry which is preliminary data.</text>
</comment>
<protein>
    <submittedName>
        <fullName evidence="1">Uncharacterized protein</fullName>
    </submittedName>
</protein>
<evidence type="ECO:0000313" key="1">
    <source>
        <dbReference type="EMBL" id="KAJ1678848.1"/>
    </source>
</evidence>
<dbReference type="Proteomes" id="UP001145114">
    <property type="component" value="Unassembled WGS sequence"/>
</dbReference>
<accession>A0ACC1HUT3</accession>
<organism evidence="1 2">
    <name type="scientific">Spiromyces aspiralis</name>
    <dbReference type="NCBI Taxonomy" id="68401"/>
    <lineage>
        <taxon>Eukaryota</taxon>
        <taxon>Fungi</taxon>
        <taxon>Fungi incertae sedis</taxon>
        <taxon>Zoopagomycota</taxon>
        <taxon>Kickxellomycotina</taxon>
        <taxon>Kickxellomycetes</taxon>
        <taxon>Kickxellales</taxon>
        <taxon>Kickxellaceae</taxon>
        <taxon>Spiromyces</taxon>
    </lineage>
</organism>
<dbReference type="EMBL" id="JAMZIH010000808">
    <property type="protein sequence ID" value="KAJ1678848.1"/>
    <property type="molecule type" value="Genomic_DNA"/>
</dbReference>
<gene>
    <name evidence="1" type="ORF">EV182_003238</name>
</gene>